<proteinExistence type="predicted"/>
<sequence length="98" mass="11318">MAITLDQILEALGRPSARIDLFGVPSEFEEVYESRLTGLYEAMYKELAYRQLSVSNLRSLPDSTEFHGPEVERLFNKLCQWLDSHRQEIIPDVIDTSK</sequence>
<accession>A0A1F6W2X1</accession>
<dbReference type="Proteomes" id="UP000179275">
    <property type="component" value="Unassembled WGS sequence"/>
</dbReference>
<reference evidence="1 2" key="1">
    <citation type="journal article" date="2016" name="Nat. Commun.">
        <title>Thousands of microbial genomes shed light on interconnected biogeochemical processes in an aquifer system.</title>
        <authorList>
            <person name="Anantharaman K."/>
            <person name="Brown C.T."/>
            <person name="Hug L.A."/>
            <person name="Sharon I."/>
            <person name="Castelle C.J."/>
            <person name="Probst A.J."/>
            <person name="Thomas B.C."/>
            <person name="Singh A."/>
            <person name="Wilkins M.J."/>
            <person name="Karaoz U."/>
            <person name="Brodie E.L."/>
            <person name="Williams K.H."/>
            <person name="Hubbard S.S."/>
            <person name="Banfield J.F."/>
        </authorList>
    </citation>
    <scope>NUCLEOTIDE SEQUENCE [LARGE SCALE GENOMIC DNA]</scope>
</reference>
<dbReference type="STRING" id="1801756.A3C67_03115"/>
<comment type="caution">
    <text evidence="1">The sequence shown here is derived from an EMBL/GenBank/DDBJ whole genome shotgun (WGS) entry which is preliminary data.</text>
</comment>
<protein>
    <submittedName>
        <fullName evidence="1">Uncharacterized protein</fullName>
    </submittedName>
</protein>
<gene>
    <name evidence="1" type="ORF">A3C67_03115</name>
</gene>
<evidence type="ECO:0000313" key="1">
    <source>
        <dbReference type="EMBL" id="OGI76257.1"/>
    </source>
</evidence>
<evidence type="ECO:0000313" key="2">
    <source>
        <dbReference type="Proteomes" id="UP000179275"/>
    </source>
</evidence>
<organism evidence="1 2">
    <name type="scientific">Candidatus Nomurabacteria bacterium RIFCSPHIGHO2_02_FULL_42_19</name>
    <dbReference type="NCBI Taxonomy" id="1801756"/>
    <lineage>
        <taxon>Bacteria</taxon>
        <taxon>Candidatus Nomuraibacteriota</taxon>
    </lineage>
</organism>
<name>A0A1F6W2X1_9BACT</name>
<dbReference type="EMBL" id="MFUG01000006">
    <property type="protein sequence ID" value="OGI76257.1"/>
    <property type="molecule type" value="Genomic_DNA"/>
</dbReference>
<dbReference type="AlphaFoldDB" id="A0A1F6W2X1"/>